<reference evidence="1 2" key="1">
    <citation type="journal article" date="2021" name="BMC Genomics">
        <title>Datura genome reveals duplications of psychoactive alkaloid biosynthetic genes and high mutation rate following tissue culture.</title>
        <authorList>
            <person name="Rajewski A."/>
            <person name="Carter-House D."/>
            <person name="Stajich J."/>
            <person name="Litt A."/>
        </authorList>
    </citation>
    <scope>NUCLEOTIDE SEQUENCE [LARGE SCALE GENOMIC DNA]</scope>
    <source>
        <strain evidence="1">AR-01</strain>
    </source>
</reference>
<name>A0ABS8ULY5_DATST</name>
<dbReference type="EMBL" id="JACEIK010002240">
    <property type="protein sequence ID" value="MCD9559912.1"/>
    <property type="molecule type" value="Genomic_DNA"/>
</dbReference>
<comment type="caution">
    <text evidence="1">The sequence shown here is derived from an EMBL/GenBank/DDBJ whole genome shotgun (WGS) entry which is preliminary data.</text>
</comment>
<feature type="non-terminal residue" evidence="1">
    <location>
        <position position="85"/>
    </location>
</feature>
<sequence length="85" mass="9534">MEEGGRLENHRFAPANNRCQSQCSKELTAISCDQLTDPQISTDKLPVLVSKRKITHYSSSRTDQRLVNLHRQIAGESQLTPVNKG</sequence>
<dbReference type="Proteomes" id="UP000823775">
    <property type="component" value="Unassembled WGS sequence"/>
</dbReference>
<evidence type="ECO:0000313" key="2">
    <source>
        <dbReference type="Proteomes" id="UP000823775"/>
    </source>
</evidence>
<gene>
    <name evidence="1" type="ORF">HAX54_018288</name>
</gene>
<accession>A0ABS8ULY5</accession>
<organism evidence="1 2">
    <name type="scientific">Datura stramonium</name>
    <name type="common">Jimsonweed</name>
    <name type="synonym">Common thornapple</name>
    <dbReference type="NCBI Taxonomy" id="4076"/>
    <lineage>
        <taxon>Eukaryota</taxon>
        <taxon>Viridiplantae</taxon>
        <taxon>Streptophyta</taxon>
        <taxon>Embryophyta</taxon>
        <taxon>Tracheophyta</taxon>
        <taxon>Spermatophyta</taxon>
        <taxon>Magnoliopsida</taxon>
        <taxon>eudicotyledons</taxon>
        <taxon>Gunneridae</taxon>
        <taxon>Pentapetalae</taxon>
        <taxon>asterids</taxon>
        <taxon>lamiids</taxon>
        <taxon>Solanales</taxon>
        <taxon>Solanaceae</taxon>
        <taxon>Solanoideae</taxon>
        <taxon>Datureae</taxon>
        <taxon>Datura</taxon>
    </lineage>
</organism>
<protein>
    <submittedName>
        <fullName evidence="1">Uncharacterized protein</fullName>
    </submittedName>
</protein>
<keyword evidence="2" id="KW-1185">Reference proteome</keyword>
<proteinExistence type="predicted"/>
<evidence type="ECO:0000313" key="1">
    <source>
        <dbReference type="EMBL" id="MCD9559912.1"/>
    </source>
</evidence>